<proteinExistence type="inferred from homology"/>
<evidence type="ECO:0000256" key="7">
    <source>
        <dbReference type="SAM" id="SignalP"/>
    </source>
</evidence>
<feature type="transmembrane region" description="Helical" evidence="6">
    <location>
        <begin position="117"/>
        <end position="139"/>
    </location>
</feature>
<feature type="transmembrane region" description="Helical" evidence="6">
    <location>
        <begin position="46"/>
        <end position="65"/>
    </location>
</feature>
<feature type="transmembrane region" description="Helical" evidence="6">
    <location>
        <begin position="159"/>
        <end position="179"/>
    </location>
</feature>
<feature type="chain" id="PRO_5024274368" description="DUF4220 domain-containing protein" evidence="7">
    <location>
        <begin position="26"/>
        <end position="661"/>
    </location>
</feature>
<dbReference type="Gramene" id="ONK70701">
    <property type="protein sequence ID" value="ONK70701"/>
    <property type="gene ID" value="A4U43_C04F630"/>
</dbReference>
<dbReference type="InterPro" id="IPR001046">
    <property type="entry name" value="NRAMP_fam"/>
</dbReference>
<evidence type="ECO:0000256" key="5">
    <source>
        <dbReference type="ARBA" id="ARBA00023136"/>
    </source>
</evidence>
<keyword evidence="4 6" id="KW-1133">Transmembrane helix</keyword>
<evidence type="ECO:0000313" key="9">
    <source>
        <dbReference type="Proteomes" id="UP000243459"/>
    </source>
</evidence>
<organism evidence="8 9">
    <name type="scientific">Asparagus officinalis</name>
    <name type="common">Garden asparagus</name>
    <dbReference type="NCBI Taxonomy" id="4686"/>
    <lineage>
        <taxon>Eukaryota</taxon>
        <taxon>Viridiplantae</taxon>
        <taxon>Streptophyta</taxon>
        <taxon>Embryophyta</taxon>
        <taxon>Tracheophyta</taxon>
        <taxon>Spermatophyta</taxon>
        <taxon>Magnoliopsida</taxon>
        <taxon>Liliopsida</taxon>
        <taxon>Asparagales</taxon>
        <taxon>Asparagaceae</taxon>
        <taxon>Asparagoideae</taxon>
        <taxon>Asparagus</taxon>
    </lineage>
</organism>
<reference evidence="9" key="1">
    <citation type="journal article" date="2017" name="Nat. Commun.">
        <title>The asparagus genome sheds light on the origin and evolution of a young Y chromosome.</title>
        <authorList>
            <person name="Harkess A."/>
            <person name="Zhou J."/>
            <person name="Xu C."/>
            <person name="Bowers J.E."/>
            <person name="Van der Hulst R."/>
            <person name="Ayyampalayam S."/>
            <person name="Mercati F."/>
            <person name="Riccardi P."/>
            <person name="McKain M.R."/>
            <person name="Kakrana A."/>
            <person name="Tang H."/>
            <person name="Ray J."/>
            <person name="Groenendijk J."/>
            <person name="Arikit S."/>
            <person name="Mathioni S.M."/>
            <person name="Nakano M."/>
            <person name="Shan H."/>
            <person name="Telgmann-Rauber A."/>
            <person name="Kanno A."/>
            <person name="Yue Z."/>
            <person name="Chen H."/>
            <person name="Li W."/>
            <person name="Chen Y."/>
            <person name="Xu X."/>
            <person name="Zhang Y."/>
            <person name="Luo S."/>
            <person name="Chen H."/>
            <person name="Gao J."/>
            <person name="Mao Z."/>
            <person name="Pires J.C."/>
            <person name="Luo M."/>
            <person name="Kudrna D."/>
            <person name="Wing R.A."/>
            <person name="Meyers B.C."/>
            <person name="Yi K."/>
            <person name="Kong H."/>
            <person name="Lavrijsen P."/>
            <person name="Sunseri F."/>
            <person name="Falavigna A."/>
            <person name="Ye Y."/>
            <person name="Leebens-Mack J.H."/>
            <person name="Chen G."/>
        </authorList>
    </citation>
    <scope>NUCLEOTIDE SEQUENCE [LARGE SCALE GENOMIC DNA]</scope>
    <source>
        <strain evidence="9">cv. DH0086</strain>
    </source>
</reference>
<protein>
    <recommendedName>
        <fullName evidence="10">DUF4220 domain-containing protein</fullName>
    </recommendedName>
</protein>
<keyword evidence="5 6" id="KW-0472">Membrane</keyword>
<evidence type="ECO:0000256" key="1">
    <source>
        <dbReference type="ARBA" id="ARBA00004141"/>
    </source>
</evidence>
<evidence type="ECO:0000256" key="4">
    <source>
        <dbReference type="ARBA" id="ARBA00022989"/>
    </source>
</evidence>
<evidence type="ECO:0000256" key="6">
    <source>
        <dbReference type="SAM" id="Phobius"/>
    </source>
</evidence>
<feature type="transmembrane region" description="Helical" evidence="6">
    <location>
        <begin position="77"/>
        <end position="97"/>
    </location>
</feature>
<sequence>MNQMFRSPAAAFLFCLSFLLSSLVASITHGCVGQVIAYHFFLIKPPVWVLHIIAKVFAVSAALYFTQGAGSEGIYQLLVFCQVISAILLVPSAIPLFQLSSSQSTMGAFRISPIVEFLYVIVFTGMLLTNVIFITELIFGNNRIPVDLWLNMENDFPSLYSFFILLAVASLFFALYLFFTPLRPSINEPCVKISTEKLQNVQAKQSQPTEENGSVEVLDNGYRNPIGKLIRQSSLDLDTKIKSAEGCHKSDPIPKPSTAYTSYIIQSNGVNLLLKRVVPPEDDQLISSSEPQDLSHISESKISGSNKSMIIGSGKEAASEFGRGSKRQLAAILDEFWGLLFDYHGKLTKEAKSIRAAILVGLECEPRPSCELETESKLKLKSKEAVSLAVVDGSESNNCLILSRETFWSKNNSVPSVNFVEVDKNIYCPHETLTWGGKIIHSTSGAPKKFLTYGESERLVLQSLRLCIRKLLRLNSSGWLFSQNGGLDEELIDYLAMSEGLLHKDESLEEQEELIVFLPSISYCGKGCIWQASLVVSFGVWCIRRILELLLTESRPEIWGKYTYVLNRLQGIIDPVFCKPRKIQSPCKCLEACSYDRESSGTLKITSRSCVLELVKGAEAYVSARRGRAGTAAANIAFPKGKENIISVLKRYKHRLSKISP</sequence>
<evidence type="ECO:0000256" key="3">
    <source>
        <dbReference type="ARBA" id="ARBA00022692"/>
    </source>
</evidence>
<dbReference type="PANTHER" id="PTHR11706">
    <property type="entry name" value="SOLUTE CARRIER PROTEIN FAMILY 11 MEMBER"/>
    <property type="match status" value="1"/>
</dbReference>
<comment type="similarity">
    <text evidence="2">Belongs to the NRAMP (TC 2.A.55) family.</text>
</comment>
<comment type="subcellular location">
    <subcellularLocation>
        <location evidence="1">Membrane</location>
        <topology evidence="1">Multi-pass membrane protein</topology>
    </subcellularLocation>
</comment>
<name>A0A5P1F1X4_ASPOF</name>
<feature type="signal peptide" evidence="7">
    <location>
        <begin position="1"/>
        <end position="25"/>
    </location>
</feature>
<dbReference type="GO" id="GO:0015086">
    <property type="term" value="F:cadmium ion transmembrane transporter activity"/>
    <property type="evidence" value="ECO:0007669"/>
    <property type="project" value="TreeGrafter"/>
</dbReference>
<dbReference type="AlphaFoldDB" id="A0A5P1F1X4"/>
<keyword evidence="9" id="KW-1185">Reference proteome</keyword>
<dbReference type="Proteomes" id="UP000243459">
    <property type="component" value="Chromosome 4"/>
</dbReference>
<dbReference type="PANTHER" id="PTHR11706:SF75">
    <property type="entry name" value="ETHYLENE-INSENSITIVE PROTEIN 2"/>
    <property type="match status" value="1"/>
</dbReference>
<accession>A0A5P1F1X4</accession>
<keyword evidence="7" id="KW-0732">Signal</keyword>
<dbReference type="EMBL" id="CM007384">
    <property type="protein sequence ID" value="ONK70701.1"/>
    <property type="molecule type" value="Genomic_DNA"/>
</dbReference>
<evidence type="ECO:0000256" key="2">
    <source>
        <dbReference type="ARBA" id="ARBA00009965"/>
    </source>
</evidence>
<gene>
    <name evidence="8" type="ORF">A4U43_C04F630</name>
</gene>
<dbReference type="GO" id="GO:0005886">
    <property type="term" value="C:plasma membrane"/>
    <property type="evidence" value="ECO:0007669"/>
    <property type="project" value="TreeGrafter"/>
</dbReference>
<dbReference type="GO" id="GO:0005384">
    <property type="term" value="F:manganese ion transmembrane transporter activity"/>
    <property type="evidence" value="ECO:0007669"/>
    <property type="project" value="TreeGrafter"/>
</dbReference>
<evidence type="ECO:0000313" key="8">
    <source>
        <dbReference type="EMBL" id="ONK70701.1"/>
    </source>
</evidence>
<keyword evidence="3 6" id="KW-0812">Transmembrane</keyword>
<dbReference type="OrthoDB" id="770043at2759"/>
<dbReference type="GO" id="GO:0034755">
    <property type="term" value="P:iron ion transmembrane transport"/>
    <property type="evidence" value="ECO:0007669"/>
    <property type="project" value="TreeGrafter"/>
</dbReference>
<dbReference type="Pfam" id="PF01566">
    <property type="entry name" value="Nramp"/>
    <property type="match status" value="1"/>
</dbReference>
<evidence type="ECO:0008006" key="10">
    <source>
        <dbReference type="Google" id="ProtNLM"/>
    </source>
</evidence>